<dbReference type="PROSITE" id="PS01149">
    <property type="entry name" value="PSI_RSU"/>
    <property type="match status" value="1"/>
</dbReference>
<keyword evidence="2" id="KW-0413">Isomerase</keyword>
<dbReference type="SMART" id="SM00343">
    <property type="entry name" value="ZnF_C2HC"/>
    <property type="match status" value="1"/>
</dbReference>
<dbReference type="EMBL" id="CAICTM010000568">
    <property type="protein sequence ID" value="CAB9513056.1"/>
    <property type="molecule type" value="Genomic_DNA"/>
</dbReference>
<dbReference type="PANTHER" id="PTHR47683:SF2">
    <property type="entry name" value="RNA-BINDING S4 DOMAIN-CONTAINING PROTEIN"/>
    <property type="match status" value="1"/>
</dbReference>
<gene>
    <name evidence="6" type="ORF">SEMRO_569_G168260.1</name>
</gene>
<dbReference type="GO" id="GO:0003723">
    <property type="term" value="F:RNA binding"/>
    <property type="evidence" value="ECO:0007669"/>
    <property type="project" value="InterPro"/>
</dbReference>
<dbReference type="InterPro" id="IPR050343">
    <property type="entry name" value="RsuA_PseudoU_synthase"/>
</dbReference>
<dbReference type="InterPro" id="IPR036875">
    <property type="entry name" value="Znf_CCHC_sf"/>
</dbReference>
<dbReference type="Proteomes" id="UP001153069">
    <property type="component" value="Unassembled WGS sequence"/>
</dbReference>
<dbReference type="Gene3D" id="4.10.60.10">
    <property type="entry name" value="Zinc finger, CCHC-type"/>
    <property type="match status" value="1"/>
</dbReference>
<comment type="similarity">
    <text evidence="1">Belongs to the pseudouridine synthase RsuA family.</text>
</comment>
<accession>A0A9N8HGC0</accession>
<dbReference type="InterPro" id="IPR018496">
    <property type="entry name" value="PsdUridine_synth_RsuA/RluB_CS"/>
</dbReference>
<dbReference type="InterPro" id="IPR020103">
    <property type="entry name" value="PsdUridine_synth_cat_dom_sf"/>
</dbReference>
<sequence>MEGQDSRARVRAHSHGNLNNNGRPPLLPIEGGATTTVTTGVLPANHNSKDTTSKHQHFKLYKPAKVLTQFVFTHRTRKKRTLLGDVLRGTPTCTADSSEPVPIPLKWPMGTMAIGRLDEDSEGLLLLTTDGTVSERVRRTSVEKEYWVQLDGQITEQALHRLCHGVPISLPTGPKCDKDQGDRSTYTYTYTTLPCQARVLDTVVVRVNATSTTATTKAKNPSAGPVAVSKRKRKRNFGGTCNTCGKTGHKAKDCDQNPVDVSNVTTTKLLNAKSVRVPPGIAPPSSNLHIRDESSRHGPTSWISITIREGKNRQVRRMTAAVGFPTLRLIRVRIGSIALDGMVAGDVREIAEELEKLE</sequence>
<keyword evidence="3" id="KW-0863">Zinc-finger</keyword>
<evidence type="ECO:0000313" key="7">
    <source>
        <dbReference type="Proteomes" id="UP001153069"/>
    </source>
</evidence>
<dbReference type="InterPro" id="IPR001878">
    <property type="entry name" value="Znf_CCHC"/>
</dbReference>
<evidence type="ECO:0000256" key="3">
    <source>
        <dbReference type="PROSITE-ProRule" id="PRU00047"/>
    </source>
</evidence>
<evidence type="ECO:0000259" key="5">
    <source>
        <dbReference type="PROSITE" id="PS50158"/>
    </source>
</evidence>
<evidence type="ECO:0000256" key="2">
    <source>
        <dbReference type="ARBA" id="ARBA00023235"/>
    </source>
</evidence>
<keyword evidence="3" id="KW-0479">Metal-binding</keyword>
<evidence type="ECO:0000313" key="6">
    <source>
        <dbReference type="EMBL" id="CAB9513056.1"/>
    </source>
</evidence>
<feature type="region of interest" description="Disordered" evidence="4">
    <location>
        <begin position="1"/>
        <end position="33"/>
    </location>
</feature>
<dbReference type="SUPFAM" id="SSF57756">
    <property type="entry name" value="Retrovirus zinc finger-like domains"/>
    <property type="match status" value="1"/>
</dbReference>
<dbReference type="AlphaFoldDB" id="A0A9N8HGC0"/>
<dbReference type="SUPFAM" id="SSF55120">
    <property type="entry name" value="Pseudouridine synthase"/>
    <property type="match status" value="1"/>
</dbReference>
<comment type="caution">
    <text evidence="6">The sequence shown here is derived from an EMBL/GenBank/DDBJ whole genome shotgun (WGS) entry which is preliminary data.</text>
</comment>
<dbReference type="GO" id="GO:0001522">
    <property type="term" value="P:pseudouridine synthesis"/>
    <property type="evidence" value="ECO:0007669"/>
    <property type="project" value="InterPro"/>
</dbReference>
<dbReference type="GO" id="GO:0009982">
    <property type="term" value="F:pseudouridine synthase activity"/>
    <property type="evidence" value="ECO:0007669"/>
    <property type="project" value="InterPro"/>
</dbReference>
<organism evidence="6 7">
    <name type="scientific">Seminavis robusta</name>
    <dbReference type="NCBI Taxonomy" id="568900"/>
    <lineage>
        <taxon>Eukaryota</taxon>
        <taxon>Sar</taxon>
        <taxon>Stramenopiles</taxon>
        <taxon>Ochrophyta</taxon>
        <taxon>Bacillariophyta</taxon>
        <taxon>Bacillariophyceae</taxon>
        <taxon>Bacillariophycidae</taxon>
        <taxon>Naviculales</taxon>
        <taxon>Naviculaceae</taxon>
        <taxon>Seminavis</taxon>
    </lineage>
</organism>
<protein>
    <submittedName>
        <fullName evidence="6">Subunit pseudouridine synthase E</fullName>
    </submittedName>
</protein>
<dbReference type="InterPro" id="IPR006145">
    <property type="entry name" value="PsdUridine_synth_RsuA/RluA"/>
</dbReference>
<dbReference type="PANTHER" id="PTHR47683">
    <property type="entry name" value="PSEUDOURIDINE SYNTHASE FAMILY PROTEIN-RELATED"/>
    <property type="match status" value="1"/>
</dbReference>
<keyword evidence="7" id="KW-1185">Reference proteome</keyword>
<dbReference type="Gene3D" id="3.30.2350.10">
    <property type="entry name" value="Pseudouridine synthase"/>
    <property type="match status" value="1"/>
</dbReference>
<dbReference type="GO" id="GO:0006364">
    <property type="term" value="P:rRNA processing"/>
    <property type="evidence" value="ECO:0007669"/>
    <property type="project" value="UniProtKB-ARBA"/>
</dbReference>
<proteinExistence type="inferred from homology"/>
<dbReference type="GO" id="GO:0008270">
    <property type="term" value="F:zinc ion binding"/>
    <property type="evidence" value="ECO:0007669"/>
    <property type="project" value="UniProtKB-KW"/>
</dbReference>
<feature type="domain" description="CCHC-type" evidence="5">
    <location>
        <begin position="241"/>
        <end position="256"/>
    </location>
</feature>
<reference evidence="6" key="1">
    <citation type="submission" date="2020-06" db="EMBL/GenBank/DDBJ databases">
        <authorList>
            <consortium name="Plant Systems Biology data submission"/>
        </authorList>
    </citation>
    <scope>NUCLEOTIDE SEQUENCE</scope>
    <source>
        <strain evidence="6">D6</strain>
    </source>
</reference>
<keyword evidence="3" id="KW-0862">Zinc</keyword>
<dbReference type="Pfam" id="PF00849">
    <property type="entry name" value="PseudoU_synth_2"/>
    <property type="match status" value="1"/>
</dbReference>
<name>A0A9N8HGC0_9STRA</name>
<evidence type="ECO:0000256" key="1">
    <source>
        <dbReference type="ARBA" id="ARBA00008348"/>
    </source>
</evidence>
<dbReference type="OrthoDB" id="440619at2759"/>
<evidence type="ECO:0000256" key="4">
    <source>
        <dbReference type="SAM" id="MobiDB-lite"/>
    </source>
</evidence>
<dbReference type="PROSITE" id="PS50158">
    <property type="entry name" value="ZF_CCHC"/>
    <property type="match status" value="1"/>
</dbReference>